<evidence type="ECO:0000256" key="2">
    <source>
        <dbReference type="ARBA" id="ARBA00022771"/>
    </source>
</evidence>
<dbReference type="InterPro" id="IPR017907">
    <property type="entry name" value="Znf_RING_CS"/>
</dbReference>
<dbReference type="GO" id="GO:0008270">
    <property type="term" value="F:zinc ion binding"/>
    <property type="evidence" value="ECO:0007669"/>
    <property type="project" value="UniProtKB-KW"/>
</dbReference>
<dbReference type="InterPro" id="IPR027370">
    <property type="entry name" value="Znf-RING_euk"/>
</dbReference>
<dbReference type="Ensembl" id="ENSPMAT00000009957.1">
    <property type="protein sequence ID" value="ENSPMAP00000009914.1"/>
    <property type="gene ID" value="ENSPMAG00000009010.1"/>
</dbReference>
<dbReference type="Pfam" id="PF13445">
    <property type="entry name" value="zf-RING_UBOX"/>
    <property type="match status" value="1"/>
</dbReference>
<evidence type="ECO:0000256" key="4">
    <source>
        <dbReference type="PROSITE-ProRule" id="PRU00175"/>
    </source>
</evidence>
<keyword evidence="2 4" id="KW-0863">Zinc-finger</keyword>
<dbReference type="SUPFAM" id="SSF57850">
    <property type="entry name" value="RING/U-box"/>
    <property type="match status" value="1"/>
</dbReference>
<evidence type="ECO:0000313" key="6">
    <source>
        <dbReference type="Ensembl" id="ENSPMAP00000009914.1"/>
    </source>
</evidence>
<dbReference type="HOGENOM" id="CLU_142615_0_0_1"/>
<dbReference type="Gene3D" id="3.30.40.10">
    <property type="entry name" value="Zinc/RING finger domain, C3HC4 (zinc finger)"/>
    <property type="match status" value="1"/>
</dbReference>
<dbReference type="SMART" id="SM00184">
    <property type="entry name" value="RING"/>
    <property type="match status" value="1"/>
</dbReference>
<dbReference type="STRING" id="7757.ENSPMAP00000009914"/>
<feature type="domain" description="RING-type" evidence="5">
    <location>
        <begin position="13"/>
        <end position="59"/>
    </location>
</feature>
<reference evidence="6" key="1">
    <citation type="submission" date="2025-08" db="UniProtKB">
        <authorList>
            <consortium name="Ensembl"/>
        </authorList>
    </citation>
    <scope>IDENTIFICATION</scope>
</reference>
<dbReference type="Gene3D" id="3.30.160.60">
    <property type="entry name" value="Classic Zinc Finger"/>
    <property type="match status" value="1"/>
</dbReference>
<dbReference type="GeneTree" id="ENSGT00940000164204"/>
<reference evidence="6" key="2">
    <citation type="submission" date="2025-09" db="UniProtKB">
        <authorList>
            <consortium name="Ensembl"/>
        </authorList>
    </citation>
    <scope>IDENTIFICATION</scope>
</reference>
<dbReference type="PROSITE" id="PS50089">
    <property type="entry name" value="ZF_RING_2"/>
    <property type="match status" value="1"/>
</dbReference>
<evidence type="ECO:0000256" key="3">
    <source>
        <dbReference type="ARBA" id="ARBA00022833"/>
    </source>
</evidence>
<evidence type="ECO:0000256" key="1">
    <source>
        <dbReference type="ARBA" id="ARBA00022723"/>
    </source>
</evidence>
<sequence>AMATPAAASELSCSICLETFVCPSTLSCGHSFCLQCLEAAWETASRDGMAAAVVCDNCSGGHTPAVKTCLRCEISFCARHLMPHVENPRLSDHVLVAPTVNLEERRCREHREELKY</sequence>
<proteinExistence type="predicted"/>
<dbReference type="PANTHER" id="PTHR25465">
    <property type="entry name" value="B-BOX DOMAIN CONTAINING"/>
    <property type="match status" value="1"/>
</dbReference>
<evidence type="ECO:0000259" key="5">
    <source>
        <dbReference type="PROSITE" id="PS50089"/>
    </source>
</evidence>
<dbReference type="PANTHER" id="PTHR25465:SF73">
    <property type="entry name" value="E3 UBIQUITIN_ISG15 LIGASE TRIM25 ISOFORM X1"/>
    <property type="match status" value="1"/>
</dbReference>
<dbReference type="InterPro" id="IPR051051">
    <property type="entry name" value="E3_ubiq-ligase_TRIM/RNF"/>
</dbReference>
<dbReference type="InterPro" id="IPR013083">
    <property type="entry name" value="Znf_RING/FYVE/PHD"/>
</dbReference>
<dbReference type="InterPro" id="IPR001841">
    <property type="entry name" value="Znf_RING"/>
</dbReference>
<keyword evidence="3" id="KW-0862">Zinc</keyword>
<name>S4RXH3_PETMA</name>
<organism evidence="6">
    <name type="scientific">Petromyzon marinus</name>
    <name type="common">Sea lamprey</name>
    <dbReference type="NCBI Taxonomy" id="7757"/>
    <lineage>
        <taxon>Eukaryota</taxon>
        <taxon>Metazoa</taxon>
        <taxon>Chordata</taxon>
        <taxon>Craniata</taxon>
        <taxon>Vertebrata</taxon>
        <taxon>Cyclostomata</taxon>
        <taxon>Hyperoartia</taxon>
        <taxon>Petromyzontiformes</taxon>
        <taxon>Petromyzontidae</taxon>
        <taxon>Petromyzon</taxon>
    </lineage>
</organism>
<accession>S4RXH3</accession>
<dbReference type="AlphaFoldDB" id="S4RXH3"/>
<protein>
    <recommendedName>
        <fullName evidence="5">RING-type domain-containing protein</fullName>
    </recommendedName>
</protein>
<dbReference type="PROSITE" id="PS00518">
    <property type="entry name" value="ZF_RING_1"/>
    <property type="match status" value="1"/>
</dbReference>
<keyword evidence="1" id="KW-0479">Metal-binding</keyword>